<evidence type="ECO:0000313" key="3">
    <source>
        <dbReference type="EMBL" id="EHL30873.1"/>
    </source>
</evidence>
<feature type="transmembrane region" description="Helical" evidence="1">
    <location>
        <begin position="38"/>
        <end position="57"/>
    </location>
</feature>
<dbReference type="Proteomes" id="UP000002770">
    <property type="component" value="Unassembled WGS sequence"/>
</dbReference>
<sequence>MKSTQANKLWKQVREIKSSVARTSIPNECYKQSQVKTLFWYLFDLTFFFLGFSLVFLSVHHELQLIGGLLAGVATAMLFVWAHDAAHGALFKDSKISEWLGTIAMLPSLNVYRMWAFGHNKVHHGFNSFSPIDWIWRPLTRTEYKGLSTIQRLLYRIERCFFTSAFHYLRRIWWQQMICFNPGKDRQQCQYYRNGKLIVLFYGLTMSVLAYIFAGGIIGIVAAVVLPFIVFNYFIAIIVYLHHTHPDIPFFDLKAEWSHSVGALYCSTIIHCSKLSRVLLHNIMLHVPHHLDPRIPFYNLPQAHKALKDKYGEYIHEYHFKLRYVLGIFKKCKLYDFENKSWSTFKEANS</sequence>
<dbReference type="GO" id="GO:0006629">
    <property type="term" value="P:lipid metabolic process"/>
    <property type="evidence" value="ECO:0007669"/>
    <property type="project" value="InterPro"/>
</dbReference>
<dbReference type="InParanoid" id="G9EP38"/>
<keyword evidence="1" id="KW-0812">Transmembrane</keyword>
<keyword evidence="1" id="KW-0472">Membrane</keyword>
<evidence type="ECO:0000313" key="4">
    <source>
        <dbReference type="Proteomes" id="UP000002770"/>
    </source>
</evidence>
<dbReference type="AlphaFoldDB" id="G9EP38"/>
<dbReference type="RefSeq" id="WP_006870943.1">
    <property type="nucleotide sequence ID" value="NZ_JH413822.1"/>
</dbReference>
<name>G9EP38_9GAMM</name>
<dbReference type="PANTHER" id="PTHR32100">
    <property type="entry name" value="OMEGA-6 FATTY ACID DESATURASE, CHLOROPLASTIC"/>
    <property type="match status" value="1"/>
</dbReference>
<feature type="transmembrane region" description="Helical" evidence="1">
    <location>
        <begin position="197"/>
        <end position="214"/>
    </location>
</feature>
<feature type="domain" description="Fatty acid desaturase" evidence="2">
    <location>
        <begin position="65"/>
        <end position="320"/>
    </location>
</feature>
<dbReference type="OrthoDB" id="9792534at2"/>
<proteinExistence type="predicted"/>
<evidence type="ECO:0000256" key="1">
    <source>
        <dbReference type="SAM" id="Phobius"/>
    </source>
</evidence>
<dbReference type="InterPro" id="IPR005804">
    <property type="entry name" value="FA_desaturase_dom"/>
</dbReference>
<keyword evidence="4" id="KW-1185">Reference proteome</keyword>
<dbReference type="GO" id="GO:0016491">
    <property type="term" value="F:oxidoreductase activity"/>
    <property type="evidence" value="ECO:0007669"/>
    <property type="project" value="InterPro"/>
</dbReference>
<evidence type="ECO:0000259" key="2">
    <source>
        <dbReference type="Pfam" id="PF00487"/>
    </source>
</evidence>
<dbReference type="HOGENOM" id="CLU_033094_3_1_6"/>
<protein>
    <submittedName>
        <fullName evidence="3">Fatty acid desaturase</fullName>
    </submittedName>
</protein>
<dbReference type="Pfam" id="PF00487">
    <property type="entry name" value="FA_desaturase"/>
    <property type="match status" value="1"/>
</dbReference>
<gene>
    <name evidence="3" type="ORF">LDG_7019</name>
</gene>
<organism evidence="3 4">
    <name type="scientific">Legionella drancourtii LLAP12</name>
    <dbReference type="NCBI Taxonomy" id="658187"/>
    <lineage>
        <taxon>Bacteria</taxon>
        <taxon>Pseudomonadati</taxon>
        <taxon>Pseudomonadota</taxon>
        <taxon>Gammaproteobacteria</taxon>
        <taxon>Legionellales</taxon>
        <taxon>Legionellaceae</taxon>
        <taxon>Legionella</taxon>
    </lineage>
</organism>
<dbReference type="eggNOG" id="COG3239">
    <property type="taxonomic scope" value="Bacteria"/>
</dbReference>
<dbReference type="SUPFAM" id="SSF48317">
    <property type="entry name" value="Acid phosphatase/Vanadium-dependent haloperoxidase"/>
    <property type="match status" value="1"/>
</dbReference>
<feature type="transmembrane region" description="Helical" evidence="1">
    <location>
        <begin position="63"/>
        <end position="82"/>
    </location>
</feature>
<keyword evidence="1" id="KW-1133">Transmembrane helix</keyword>
<dbReference type="InterPro" id="IPR036938">
    <property type="entry name" value="PAP2/HPO_sf"/>
</dbReference>
<dbReference type="EMBL" id="JH413822">
    <property type="protein sequence ID" value="EHL30873.1"/>
    <property type="molecule type" value="Genomic_DNA"/>
</dbReference>
<dbReference type="InterPro" id="IPR012171">
    <property type="entry name" value="Fatty_acid_desaturase"/>
</dbReference>
<reference evidence="3 4" key="1">
    <citation type="journal article" date="2011" name="BMC Genomics">
        <title>Insight into cross-talk between intra-amoebal pathogens.</title>
        <authorList>
            <person name="Gimenez G."/>
            <person name="Bertelli C."/>
            <person name="Moliner C."/>
            <person name="Robert C."/>
            <person name="Raoult D."/>
            <person name="Fournier P.E."/>
            <person name="Greub G."/>
        </authorList>
    </citation>
    <scope>NUCLEOTIDE SEQUENCE [LARGE SCALE GENOMIC DNA]</scope>
    <source>
        <strain evidence="3 4">LLAP12</strain>
    </source>
</reference>
<dbReference type="STRING" id="658187.LDG_7019"/>
<accession>G9EP38</accession>
<feature type="transmembrane region" description="Helical" evidence="1">
    <location>
        <begin position="220"/>
        <end position="241"/>
    </location>
</feature>